<evidence type="ECO:0000313" key="2">
    <source>
        <dbReference type="EMBL" id="QEH62094.1"/>
    </source>
</evidence>
<feature type="transmembrane region" description="Helical" evidence="1">
    <location>
        <begin position="100"/>
        <end position="127"/>
    </location>
</feature>
<feature type="transmembrane region" description="Helical" evidence="1">
    <location>
        <begin position="242"/>
        <end position="267"/>
    </location>
</feature>
<dbReference type="EMBL" id="CP043026">
    <property type="protein sequence ID" value="QEH62094.1"/>
    <property type="molecule type" value="Genomic_DNA"/>
</dbReference>
<evidence type="ECO:0000313" key="3">
    <source>
        <dbReference type="Proteomes" id="UP000323144"/>
    </source>
</evidence>
<reference evidence="2 3" key="1">
    <citation type="submission" date="2019-08" db="EMBL/GenBank/DDBJ databases">
        <title>Complete genome sequence of Spiroplasma chinense CCH (DSM 19755).</title>
        <authorList>
            <person name="Shen H.-Y."/>
            <person name="Lin Y.-C."/>
            <person name="Chou L."/>
            <person name="Kuo C.-H."/>
        </authorList>
    </citation>
    <scope>NUCLEOTIDE SEQUENCE [LARGE SCALE GENOMIC DNA]</scope>
    <source>
        <strain evidence="2 3">CCH</strain>
    </source>
</reference>
<evidence type="ECO:0000256" key="1">
    <source>
        <dbReference type="SAM" id="Phobius"/>
    </source>
</evidence>
<name>A0A5B9Y4T0_9MOLU</name>
<proteinExistence type="predicted"/>
<organism evidence="2 3">
    <name type="scientific">Spiroplasma chinense</name>
    <dbReference type="NCBI Taxonomy" id="216932"/>
    <lineage>
        <taxon>Bacteria</taxon>
        <taxon>Bacillati</taxon>
        <taxon>Mycoplasmatota</taxon>
        <taxon>Mollicutes</taxon>
        <taxon>Entomoplasmatales</taxon>
        <taxon>Spiroplasmataceae</taxon>
        <taxon>Spiroplasma</taxon>
    </lineage>
</organism>
<feature type="transmembrane region" description="Helical" evidence="1">
    <location>
        <begin position="23"/>
        <end position="43"/>
    </location>
</feature>
<dbReference type="AlphaFoldDB" id="A0A5B9Y4T0"/>
<dbReference type="RefSeq" id="WP_166508464.1">
    <property type="nucleotide sequence ID" value="NZ_CP043026.1"/>
</dbReference>
<keyword evidence="3" id="KW-1185">Reference proteome</keyword>
<dbReference type="KEGG" id="schi:SCHIN_v1c08990"/>
<protein>
    <submittedName>
        <fullName evidence="2">Uncharacterized protein</fullName>
    </submittedName>
</protein>
<dbReference type="Proteomes" id="UP000323144">
    <property type="component" value="Chromosome"/>
</dbReference>
<feature type="transmembrane region" description="Helical" evidence="1">
    <location>
        <begin position="169"/>
        <end position="191"/>
    </location>
</feature>
<accession>A0A5B9Y4T0</accession>
<feature type="transmembrane region" description="Helical" evidence="1">
    <location>
        <begin position="58"/>
        <end position="79"/>
    </location>
</feature>
<sequence length="344" mass="40420">MINKRSIFKELWRLQLDNYKKDLFNLFSGWIITLITLVVWLSFKDTSESAGLKQDNFVLASAIGVSCIRNCLFNFIRTIHDFKNKDFFNRLFSTKISKRFVFTLMILFNQVANLIVTILFFCVGMLYKDQRIKVADVNWLMFSIGYILLIIMCNLMAFIIAFTQKKLEWALVLGNITYFGAIFLLGLGIPYTTLSTVPWLMKLTFIIPQRYILNIMQAGWIDSPDFTIPNHDTGFGYNENAWIPYVTSVVWILFLALLLAFISVRAFEYENRKYKKYANRNKHLGIIYSIKRTQNLEELNNIISVNKSMNKSVKELTLELRELRKEGWLWNVWDKFKTKGKKKS</sequence>
<gene>
    <name evidence="2" type="ORF">SCHIN_v1c08990</name>
</gene>
<keyword evidence="1" id="KW-1133">Transmembrane helix</keyword>
<feature type="transmembrane region" description="Helical" evidence="1">
    <location>
        <begin position="139"/>
        <end position="162"/>
    </location>
</feature>
<keyword evidence="1" id="KW-0472">Membrane</keyword>
<keyword evidence="1" id="KW-0812">Transmembrane</keyword>